<organism evidence="1 2">
    <name type="scientific">Gemmobacter aquaticus</name>
    <dbReference type="NCBI Taxonomy" id="490185"/>
    <lineage>
        <taxon>Bacteria</taxon>
        <taxon>Pseudomonadati</taxon>
        <taxon>Pseudomonadota</taxon>
        <taxon>Alphaproteobacteria</taxon>
        <taxon>Rhodobacterales</taxon>
        <taxon>Paracoccaceae</taxon>
        <taxon>Gemmobacter</taxon>
    </lineage>
</organism>
<evidence type="ECO:0000313" key="2">
    <source>
        <dbReference type="Proteomes" id="UP000598196"/>
    </source>
</evidence>
<sequence>MHWPVGRLEHQIKGLRLDHCCRSRFCHSTPQAGVLPPLFMYLSPTCPIMQLLREDTMNTKTAFVPVTESEDICFAPPILTTVPQKPKPQTPVAGTPVR</sequence>
<gene>
    <name evidence="1" type="ORF">GCM10010991_02620</name>
</gene>
<comment type="caution">
    <text evidence="1">The sequence shown here is derived from an EMBL/GenBank/DDBJ whole genome shotgun (WGS) entry which is preliminary data.</text>
</comment>
<dbReference type="Proteomes" id="UP000598196">
    <property type="component" value="Unassembled WGS sequence"/>
</dbReference>
<dbReference type="EMBL" id="BMLP01000001">
    <property type="protein sequence ID" value="GGO24352.1"/>
    <property type="molecule type" value="Genomic_DNA"/>
</dbReference>
<proteinExistence type="predicted"/>
<keyword evidence="2" id="KW-1185">Reference proteome</keyword>
<reference evidence="1 2" key="1">
    <citation type="journal article" date="2014" name="Int. J. Syst. Evol. Microbiol.">
        <title>Complete genome sequence of Corynebacterium casei LMG S-19264T (=DSM 44701T), isolated from a smear-ripened cheese.</title>
        <authorList>
            <consortium name="US DOE Joint Genome Institute (JGI-PGF)"/>
            <person name="Walter F."/>
            <person name="Albersmeier A."/>
            <person name="Kalinowski J."/>
            <person name="Ruckert C."/>
        </authorList>
    </citation>
    <scope>NUCLEOTIDE SEQUENCE [LARGE SCALE GENOMIC DNA]</scope>
    <source>
        <strain evidence="1 2">CGMCC 1.7029</strain>
    </source>
</reference>
<protein>
    <submittedName>
        <fullName evidence="1">Uncharacterized protein</fullName>
    </submittedName>
</protein>
<dbReference type="AlphaFoldDB" id="A0A917YJ05"/>
<accession>A0A917YJ05</accession>
<evidence type="ECO:0000313" key="1">
    <source>
        <dbReference type="EMBL" id="GGO24352.1"/>
    </source>
</evidence>
<name>A0A917YJ05_9RHOB</name>